<name>A0A094IKG6_9GAMM</name>
<dbReference type="SUPFAM" id="SSF53335">
    <property type="entry name" value="S-adenosyl-L-methionine-dependent methyltransferases"/>
    <property type="match status" value="1"/>
</dbReference>
<dbReference type="EMBL" id="JPIN01000011">
    <property type="protein sequence ID" value="KFZ28200.1"/>
    <property type="molecule type" value="Genomic_DNA"/>
</dbReference>
<organism evidence="2 3">
    <name type="scientific">Pseudidiomarina atlantica</name>
    <dbReference type="NCBI Taxonomy" id="1517416"/>
    <lineage>
        <taxon>Bacteria</taxon>
        <taxon>Pseudomonadati</taxon>
        <taxon>Pseudomonadota</taxon>
        <taxon>Gammaproteobacteria</taxon>
        <taxon>Alteromonadales</taxon>
        <taxon>Idiomarinaceae</taxon>
        <taxon>Pseudidiomarina</taxon>
    </lineage>
</organism>
<gene>
    <name evidence="2" type="ORF">IDAT_10200</name>
</gene>
<keyword evidence="3" id="KW-1185">Reference proteome</keyword>
<evidence type="ECO:0000313" key="2">
    <source>
        <dbReference type="EMBL" id="KFZ28200.1"/>
    </source>
</evidence>
<dbReference type="AlphaFoldDB" id="A0A094IKG6"/>
<dbReference type="GO" id="GO:0008757">
    <property type="term" value="F:S-adenosylmethionine-dependent methyltransferase activity"/>
    <property type="evidence" value="ECO:0007669"/>
    <property type="project" value="InterPro"/>
</dbReference>
<proteinExistence type="predicted"/>
<evidence type="ECO:0000313" key="3">
    <source>
        <dbReference type="Proteomes" id="UP000053718"/>
    </source>
</evidence>
<protein>
    <recommendedName>
        <fullName evidence="1">Methyltransferase type 11 domain-containing protein</fullName>
    </recommendedName>
</protein>
<reference evidence="2 3" key="1">
    <citation type="submission" date="2014-06" db="EMBL/GenBank/DDBJ databases">
        <title>Draft genome sequence of Idiomarina sp. MCCC 1A10513.</title>
        <authorList>
            <person name="Du J."/>
            <person name="Lai Q."/>
            <person name="Shao Z."/>
        </authorList>
    </citation>
    <scope>NUCLEOTIDE SEQUENCE [LARGE SCALE GENOMIC DNA]</scope>
    <source>
        <strain evidence="2 3">MCCC 1A10513</strain>
    </source>
</reference>
<dbReference type="Pfam" id="PF08241">
    <property type="entry name" value="Methyltransf_11"/>
    <property type="match status" value="1"/>
</dbReference>
<accession>A0A094IKG6</accession>
<dbReference type="eggNOG" id="COG2226">
    <property type="taxonomic scope" value="Bacteria"/>
</dbReference>
<dbReference type="STRING" id="1517416.IDAT_10200"/>
<sequence>MKTTTKSYQEHFEQRGTAYERAMQAYPHARDEEFLQALNASANILTNPQQQLRVADVPAGGGYLQRYLPPNCIWLGHEPCASFMHHASTSHVSPSPSTTNTQITDRPLLPLPWQDQAIDVAISVAGLHHLEDKTPLFKELHRVLKSNGELIISDVATGSNVATFLDTYVGANNSTGHEGIYLDERTKQELRQANFTITAHKHNHFFWKFNNKQEMAEFCHQLFDLELSTTKDTQEAIERHLGVATIAHNQVGMRWSLTTIRAIPN</sequence>
<evidence type="ECO:0000259" key="1">
    <source>
        <dbReference type="Pfam" id="PF08241"/>
    </source>
</evidence>
<dbReference type="InterPro" id="IPR013216">
    <property type="entry name" value="Methyltransf_11"/>
</dbReference>
<dbReference type="Proteomes" id="UP000053718">
    <property type="component" value="Unassembled WGS sequence"/>
</dbReference>
<feature type="domain" description="Methyltransferase type 11" evidence="1">
    <location>
        <begin position="56"/>
        <end position="152"/>
    </location>
</feature>
<dbReference type="Gene3D" id="3.40.50.150">
    <property type="entry name" value="Vaccinia Virus protein VP39"/>
    <property type="match status" value="1"/>
</dbReference>
<dbReference type="InterPro" id="IPR029063">
    <property type="entry name" value="SAM-dependent_MTases_sf"/>
</dbReference>
<comment type="caution">
    <text evidence="2">The sequence shown here is derived from an EMBL/GenBank/DDBJ whole genome shotgun (WGS) entry which is preliminary data.</text>
</comment>